<dbReference type="InterPro" id="IPR019734">
    <property type="entry name" value="TPR_rpt"/>
</dbReference>
<evidence type="ECO:0000256" key="1">
    <source>
        <dbReference type="ARBA" id="ARBA00022737"/>
    </source>
</evidence>
<reference evidence="4 5" key="1">
    <citation type="journal article" date="2019" name="Int. J. Syst. Evol. Microbiol.">
        <title>The Global Catalogue of Microorganisms (GCM) 10K type strain sequencing project: providing services to taxonomists for standard genome sequencing and annotation.</title>
        <authorList>
            <consortium name="The Broad Institute Genomics Platform"/>
            <consortium name="The Broad Institute Genome Sequencing Center for Infectious Disease"/>
            <person name="Wu L."/>
            <person name="Ma J."/>
        </authorList>
    </citation>
    <scope>NUCLEOTIDE SEQUENCE [LARGE SCALE GENOMIC DNA]</scope>
    <source>
        <strain evidence="4 5">JCM 14718</strain>
    </source>
</reference>
<dbReference type="PANTHER" id="PTHR45641">
    <property type="entry name" value="TETRATRICOPEPTIDE REPEAT PROTEIN (AFU_ORTHOLOGUE AFUA_6G03870)"/>
    <property type="match status" value="1"/>
</dbReference>
<comment type="caution">
    <text evidence="4">The sequence shown here is derived from an EMBL/GenBank/DDBJ whole genome shotgun (WGS) entry which is preliminary data.</text>
</comment>
<dbReference type="EMBL" id="BAAANY010000002">
    <property type="protein sequence ID" value="GAA1659168.1"/>
    <property type="molecule type" value="Genomic_DNA"/>
</dbReference>
<sequence>MITNDELGAAKEANARAREFYVQGRPALAFAPAKAALAAWENVRGAEHAEVAHMCIGLSAICEQLSRYDDAESYAQRAAAITESLGTTCDTRLRVHALARLAVMERIGNRLDSAAALYQSALSQVEMSQDRVTLLCGLGVVYKYAKRFDEAETVYWQALEMAEPDSLAAASLWHNLGGLEHSRGRYAAGEPAARRSVRIRAKLLGLDHPIVAADQAALASLLAGQKKYDEAERLYLRALATFQRVYDADNYELAVTFNDLGVLKAAQGRPEQARRYYQKAIRIKRKILGPEHPDLALTERNLRCLAA</sequence>
<name>A0ABN2FTG5_9ACTN</name>
<dbReference type="SUPFAM" id="SSF48452">
    <property type="entry name" value="TPR-like"/>
    <property type="match status" value="2"/>
</dbReference>
<feature type="repeat" description="TPR" evidence="3">
    <location>
        <begin position="254"/>
        <end position="287"/>
    </location>
</feature>
<dbReference type="Proteomes" id="UP001500618">
    <property type="component" value="Unassembled WGS sequence"/>
</dbReference>
<dbReference type="RefSeq" id="WP_163567493.1">
    <property type="nucleotide sequence ID" value="NZ_BAAANY010000002.1"/>
</dbReference>
<evidence type="ECO:0000256" key="3">
    <source>
        <dbReference type="PROSITE-ProRule" id="PRU00339"/>
    </source>
</evidence>
<dbReference type="Pfam" id="PF13374">
    <property type="entry name" value="TPR_10"/>
    <property type="match status" value="2"/>
</dbReference>
<dbReference type="PRINTS" id="PR00381">
    <property type="entry name" value="KINESINLIGHT"/>
</dbReference>
<accession>A0ABN2FTG5</accession>
<dbReference type="PROSITE" id="PS50005">
    <property type="entry name" value="TPR"/>
    <property type="match status" value="1"/>
</dbReference>
<evidence type="ECO:0000313" key="5">
    <source>
        <dbReference type="Proteomes" id="UP001500618"/>
    </source>
</evidence>
<gene>
    <name evidence="4" type="ORF">GCM10009765_05660</name>
</gene>
<protein>
    <recommendedName>
        <fullName evidence="6">Tetratricopeptide repeat protein</fullName>
    </recommendedName>
</protein>
<evidence type="ECO:0008006" key="6">
    <source>
        <dbReference type="Google" id="ProtNLM"/>
    </source>
</evidence>
<evidence type="ECO:0000313" key="4">
    <source>
        <dbReference type="EMBL" id="GAA1659168.1"/>
    </source>
</evidence>
<proteinExistence type="predicted"/>
<keyword evidence="2 3" id="KW-0802">TPR repeat</keyword>
<dbReference type="Pfam" id="PF13424">
    <property type="entry name" value="TPR_12"/>
    <property type="match status" value="2"/>
</dbReference>
<keyword evidence="5" id="KW-1185">Reference proteome</keyword>
<dbReference type="Gene3D" id="1.25.40.10">
    <property type="entry name" value="Tetratricopeptide repeat domain"/>
    <property type="match status" value="2"/>
</dbReference>
<evidence type="ECO:0000256" key="2">
    <source>
        <dbReference type="ARBA" id="ARBA00022803"/>
    </source>
</evidence>
<organism evidence="4 5">
    <name type="scientific">Fodinicola feengrottensis</name>
    <dbReference type="NCBI Taxonomy" id="435914"/>
    <lineage>
        <taxon>Bacteria</taxon>
        <taxon>Bacillati</taxon>
        <taxon>Actinomycetota</taxon>
        <taxon>Actinomycetes</taxon>
        <taxon>Mycobacteriales</taxon>
        <taxon>Fodinicola</taxon>
    </lineage>
</organism>
<dbReference type="InterPro" id="IPR011990">
    <property type="entry name" value="TPR-like_helical_dom_sf"/>
</dbReference>
<keyword evidence="1" id="KW-0677">Repeat</keyword>
<dbReference type="SMART" id="SM00028">
    <property type="entry name" value="TPR"/>
    <property type="match status" value="6"/>
</dbReference>
<dbReference type="PANTHER" id="PTHR45641:SF19">
    <property type="entry name" value="NEPHROCYSTIN-3"/>
    <property type="match status" value="1"/>
</dbReference>